<dbReference type="GO" id="GO:0016787">
    <property type="term" value="F:hydrolase activity"/>
    <property type="evidence" value="ECO:0007669"/>
    <property type="project" value="UniProtKB-KW"/>
</dbReference>
<gene>
    <name evidence="5" type="ORF">IDH44_00845</name>
</gene>
<proteinExistence type="predicted"/>
<evidence type="ECO:0000313" key="6">
    <source>
        <dbReference type="Proteomes" id="UP000621560"/>
    </source>
</evidence>
<dbReference type="EMBL" id="JACXIZ010000003">
    <property type="protein sequence ID" value="MBD2843722.1"/>
    <property type="molecule type" value="Genomic_DNA"/>
</dbReference>
<comment type="caution">
    <text evidence="5">The sequence shown here is derived from an EMBL/GenBank/DDBJ whole genome shotgun (WGS) entry which is preliminary data.</text>
</comment>
<evidence type="ECO:0000256" key="3">
    <source>
        <dbReference type="ARBA" id="ARBA00022840"/>
    </source>
</evidence>
<dbReference type="InterPro" id="IPR003778">
    <property type="entry name" value="CT_A_B"/>
</dbReference>
<keyword evidence="6" id="KW-1185">Reference proteome</keyword>
<protein>
    <submittedName>
        <fullName evidence="5">Biotin-dependent carboxyltransferase</fullName>
    </submittedName>
</protein>
<dbReference type="PANTHER" id="PTHR43309:SF5">
    <property type="entry name" value="5-OXOPROLINASE SUBUNIT C"/>
    <property type="match status" value="1"/>
</dbReference>
<keyword evidence="1" id="KW-0547">Nucleotide-binding</keyword>
<reference evidence="5" key="1">
    <citation type="submission" date="2020-09" db="EMBL/GenBank/DDBJ databases">
        <title>A novel bacterium of genus Paenibacillus, isolated from South China Sea.</title>
        <authorList>
            <person name="Huang H."/>
            <person name="Mo K."/>
            <person name="Hu Y."/>
        </authorList>
    </citation>
    <scope>NUCLEOTIDE SEQUENCE</scope>
    <source>
        <strain evidence="5">IB182496</strain>
    </source>
</reference>
<dbReference type="Proteomes" id="UP000621560">
    <property type="component" value="Unassembled WGS sequence"/>
</dbReference>
<dbReference type="Gene3D" id="2.40.100.10">
    <property type="entry name" value="Cyclophilin-like"/>
    <property type="match status" value="1"/>
</dbReference>
<evidence type="ECO:0000256" key="2">
    <source>
        <dbReference type="ARBA" id="ARBA00022801"/>
    </source>
</evidence>
<keyword evidence="3" id="KW-0067">ATP-binding</keyword>
<name>A0A927GQF9_9BACL</name>
<evidence type="ECO:0000313" key="5">
    <source>
        <dbReference type="EMBL" id="MBD2843722.1"/>
    </source>
</evidence>
<keyword evidence="2" id="KW-0378">Hydrolase</keyword>
<dbReference type="InterPro" id="IPR052708">
    <property type="entry name" value="PxpC"/>
</dbReference>
<dbReference type="RefSeq" id="WP_190913782.1">
    <property type="nucleotide sequence ID" value="NZ_JACXIZ010000003.1"/>
</dbReference>
<dbReference type="AlphaFoldDB" id="A0A927GQF9"/>
<dbReference type="NCBIfam" id="TIGR00724">
    <property type="entry name" value="urea_amlyse_rel"/>
    <property type="match status" value="1"/>
</dbReference>
<dbReference type="Pfam" id="PF02626">
    <property type="entry name" value="CT_A_B"/>
    <property type="match status" value="1"/>
</dbReference>
<sequence>MSLKIHKPGLLTTVQDLGRHGAQKYGVIVSGAMDGFALRTANLLVGNEEHAAGLEVTMVGPEIELEDPTLLSVCGGDLRPRLDGEPVPLWRTIYAGRGSRLAFGGMTGAGCRAYVAFAGGIDVPERMQSRSTYLRAAIGGYEGRPLRAQDRVPLGRLSLRNANLLLAIEAQRSSVSGWTVAAELRPQYGGETTVRFLPGEEYGLFDEASRARLEREPFQVLPQSDRMGYRLTGPGLNLVRKTEMVSAAVTFGTMQVPPDGNPIVLMADRQTSGGYPKLAQVLSADLPLLAQANLGERVRFRRVSLAEAEQAIIKRERALRTLRGGLEQRAERHWKS</sequence>
<dbReference type="InterPro" id="IPR029000">
    <property type="entry name" value="Cyclophilin-like_dom_sf"/>
</dbReference>
<evidence type="ECO:0000256" key="1">
    <source>
        <dbReference type="ARBA" id="ARBA00022741"/>
    </source>
</evidence>
<dbReference type="SMART" id="SM00797">
    <property type="entry name" value="AHS2"/>
    <property type="match status" value="1"/>
</dbReference>
<feature type="domain" description="Carboxyltransferase" evidence="4">
    <location>
        <begin position="24"/>
        <end position="318"/>
    </location>
</feature>
<dbReference type="SUPFAM" id="SSF50891">
    <property type="entry name" value="Cyclophilin-like"/>
    <property type="match status" value="1"/>
</dbReference>
<dbReference type="PANTHER" id="PTHR43309">
    <property type="entry name" value="5-OXOPROLINASE SUBUNIT C"/>
    <property type="match status" value="1"/>
</dbReference>
<accession>A0A927GQF9</accession>
<dbReference type="GO" id="GO:0005524">
    <property type="term" value="F:ATP binding"/>
    <property type="evidence" value="ECO:0007669"/>
    <property type="project" value="UniProtKB-KW"/>
</dbReference>
<organism evidence="5 6">
    <name type="scientific">Paenibacillus sabuli</name>
    <dbReference type="NCBI Taxonomy" id="2772509"/>
    <lineage>
        <taxon>Bacteria</taxon>
        <taxon>Bacillati</taxon>
        <taxon>Bacillota</taxon>
        <taxon>Bacilli</taxon>
        <taxon>Bacillales</taxon>
        <taxon>Paenibacillaceae</taxon>
        <taxon>Paenibacillus</taxon>
    </lineage>
</organism>
<evidence type="ECO:0000259" key="4">
    <source>
        <dbReference type="SMART" id="SM00797"/>
    </source>
</evidence>